<keyword evidence="5" id="KW-1185">Reference proteome</keyword>
<dbReference type="Gene3D" id="2.60.40.10">
    <property type="entry name" value="Immunoglobulins"/>
    <property type="match status" value="1"/>
</dbReference>
<feature type="region of interest" description="Disordered" evidence="1">
    <location>
        <begin position="1"/>
        <end position="96"/>
    </location>
</feature>
<name>A0ABX2L7Y0_9EURY</name>
<feature type="compositionally biased region" description="Basic and acidic residues" evidence="1">
    <location>
        <begin position="9"/>
        <end position="26"/>
    </location>
</feature>
<dbReference type="PANTHER" id="PTHR33608:SF6">
    <property type="entry name" value="BLL2464 PROTEIN"/>
    <property type="match status" value="1"/>
</dbReference>
<feature type="compositionally biased region" description="Acidic residues" evidence="1">
    <location>
        <begin position="72"/>
        <end position="89"/>
    </location>
</feature>
<organism evidence="4 5">
    <name type="scientific">Haloterrigena gelatinilytica</name>
    <dbReference type="NCBI Taxonomy" id="2741724"/>
    <lineage>
        <taxon>Archaea</taxon>
        <taxon>Methanobacteriati</taxon>
        <taxon>Methanobacteriota</taxon>
        <taxon>Stenosarchaea group</taxon>
        <taxon>Halobacteria</taxon>
        <taxon>Halobacteriales</taxon>
        <taxon>Natrialbaceae</taxon>
        <taxon>Haloterrigena</taxon>
    </lineage>
</organism>
<dbReference type="PANTHER" id="PTHR33608">
    <property type="entry name" value="BLL2464 PROTEIN"/>
    <property type="match status" value="1"/>
</dbReference>
<dbReference type="InterPro" id="IPR013783">
    <property type="entry name" value="Ig-like_fold"/>
</dbReference>
<evidence type="ECO:0000313" key="5">
    <source>
        <dbReference type="Proteomes" id="UP001016761"/>
    </source>
</evidence>
<keyword evidence="2" id="KW-0812">Transmembrane</keyword>
<dbReference type="InterPro" id="IPR002881">
    <property type="entry name" value="DUF58"/>
</dbReference>
<proteinExistence type="predicted"/>
<dbReference type="EMBL" id="JABUQZ010000001">
    <property type="protein sequence ID" value="NUC71846.1"/>
    <property type="molecule type" value="Genomic_DNA"/>
</dbReference>
<keyword evidence="2" id="KW-0472">Membrane</keyword>
<accession>A0ABX2L7Y0</accession>
<feature type="transmembrane region" description="Helical" evidence="2">
    <location>
        <begin position="108"/>
        <end position="141"/>
    </location>
</feature>
<evidence type="ECO:0000313" key="4">
    <source>
        <dbReference type="EMBL" id="NUC71846.1"/>
    </source>
</evidence>
<dbReference type="Proteomes" id="UP001016761">
    <property type="component" value="Unassembled WGS sequence"/>
</dbReference>
<gene>
    <name evidence="4" type="ORF">HTZ84_05885</name>
</gene>
<feature type="compositionally biased region" description="Low complexity" evidence="1">
    <location>
        <begin position="53"/>
        <end position="66"/>
    </location>
</feature>
<keyword evidence="2" id="KW-1133">Transmembrane helix</keyword>
<sequence length="519" mass="55144">MTDGNEGGRSPDDRRPTDGRSERADGGEAAGIDTETRSEPGSDADAGGRPGAETESSTAAETDSSTGVATESDNDGNDGAEGADGETADAAESVVVDSSVRETNRWTGVAAVASVFGGAGVVVTSPALLLAAVVGIAYAAYARAGRPPSPTLSISRELEDDDLEPGEPVRVTVRVRNDGDELLPDLRLVDGVPAELVVTDGSPRHGTALRPGETETFSYAVTARQGAHAFEPVVVVARGFTGAVERVQRIRVDDELRCPPAEIETDLPLRSLTLPLTGRVETDVGGEGLEFHSTREYRRGDPLSRIDWNRRARGQELTTVTFREERSATVMLAVDTRTDAYRRPDETGRHAVDRSIEAAVAALDALDAGGNNVGLASFGPHPQWLAPGSGADHRASARRLLATDSAFDLSPPESSTSMLYVQRKRFRSRMPPDSQVILFTPLCDDDVVRTARLLEADGHLVTIVSPDPTGGDTPGERLGAVERAVRISTLRGAGIRVVDWPADESLAATLERSRRRWSA</sequence>
<feature type="domain" description="DUF58" evidence="3">
    <location>
        <begin position="294"/>
        <end position="468"/>
    </location>
</feature>
<protein>
    <submittedName>
        <fullName evidence="4">DUF58 domain-containing protein</fullName>
    </submittedName>
</protein>
<reference evidence="4 5" key="1">
    <citation type="submission" date="2020-06" db="EMBL/GenBank/DDBJ databases">
        <title>Haloterrigena sp. nov., an extremely halophilic archaeon isolated from a saline sediment.</title>
        <authorList>
            <person name="Liu B.-B."/>
        </authorList>
    </citation>
    <scope>NUCLEOTIDE SEQUENCE [LARGE SCALE GENOMIC DNA]</scope>
    <source>
        <strain evidence="4 5">SYSU A558-1</strain>
    </source>
</reference>
<evidence type="ECO:0000256" key="2">
    <source>
        <dbReference type="SAM" id="Phobius"/>
    </source>
</evidence>
<evidence type="ECO:0000259" key="3">
    <source>
        <dbReference type="Pfam" id="PF01882"/>
    </source>
</evidence>
<dbReference type="Pfam" id="PF01882">
    <property type="entry name" value="DUF58"/>
    <property type="match status" value="1"/>
</dbReference>
<evidence type="ECO:0000256" key="1">
    <source>
        <dbReference type="SAM" id="MobiDB-lite"/>
    </source>
</evidence>
<dbReference type="RefSeq" id="WP_174679820.1">
    <property type="nucleotide sequence ID" value="NZ_JABUQZ010000001.1"/>
</dbReference>
<comment type="caution">
    <text evidence="4">The sequence shown here is derived from an EMBL/GenBank/DDBJ whole genome shotgun (WGS) entry which is preliminary data.</text>
</comment>